<protein>
    <submittedName>
        <fullName evidence="1">Uncharacterized protein</fullName>
    </submittedName>
</protein>
<accession>A0A6J7WZ73</accession>
<dbReference type="EMBL" id="LR798305">
    <property type="protein sequence ID" value="CAB5223107.1"/>
    <property type="molecule type" value="Genomic_DNA"/>
</dbReference>
<gene>
    <name evidence="1" type="ORF">UFOVP376_51</name>
</gene>
<evidence type="ECO:0000313" key="1">
    <source>
        <dbReference type="EMBL" id="CAB5223107.1"/>
    </source>
</evidence>
<name>A0A6J7WZ73_9CAUD</name>
<organism evidence="1">
    <name type="scientific">uncultured Caudovirales phage</name>
    <dbReference type="NCBI Taxonomy" id="2100421"/>
    <lineage>
        <taxon>Viruses</taxon>
        <taxon>Duplodnaviria</taxon>
        <taxon>Heunggongvirae</taxon>
        <taxon>Uroviricota</taxon>
        <taxon>Caudoviricetes</taxon>
        <taxon>Peduoviridae</taxon>
        <taxon>Maltschvirus</taxon>
        <taxon>Maltschvirus maltsch</taxon>
    </lineage>
</organism>
<reference evidence="1" key="1">
    <citation type="submission" date="2020-05" db="EMBL/GenBank/DDBJ databases">
        <authorList>
            <person name="Chiriac C."/>
            <person name="Salcher M."/>
            <person name="Ghai R."/>
            <person name="Kavagutti S V."/>
        </authorList>
    </citation>
    <scope>NUCLEOTIDE SEQUENCE</scope>
</reference>
<sequence length="79" mass="9293">MAPELQRYYEDRFDLFSTPGWIDLMDDAVKMFEALNNVSTIADEKSLQFRKGEISILTWLITLKEVSERAYEDLNEKNV</sequence>
<proteinExistence type="predicted"/>